<feature type="binding site" evidence="11">
    <location>
        <position position="146"/>
    </location>
    <ligand>
        <name>alpha-D-mannose 1-phosphate</name>
        <dbReference type="ChEBI" id="CHEBI:58409"/>
    </ligand>
</feature>
<dbReference type="FunFam" id="3.30.1240.20:FF:000001">
    <property type="entry name" value="Phosphomannomutase"/>
    <property type="match status" value="1"/>
</dbReference>
<comment type="catalytic activity">
    <reaction evidence="13">
        <text>alpha-D-mannose 1-phosphate = D-mannose 6-phosphate</text>
        <dbReference type="Rhea" id="RHEA:11140"/>
        <dbReference type="ChEBI" id="CHEBI:58409"/>
        <dbReference type="ChEBI" id="CHEBI:58735"/>
        <dbReference type="EC" id="5.4.2.8"/>
    </reaction>
</comment>
<dbReference type="UniPathway" id="UPA00126">
    <property type="reaction ID" value="UER00424"/>
</dbReference>
<evidence type="ECO:0000256" key="8">
    <source>
        <dbReference type="ARBA" id="ARBA00022842"/>
    </source>
</evidence>
<dbReference type="GeneID" id="5888955"/>
<keyword evidence="15" id="KW-1185">Reference proteome</keyword>
<dbReference type="AlphaFoldDB" id="A9UU74"/>
<feature type="binding site" evidence="11">
    <location>
        <position position="186"/>
    </location>
    <ligand>
        <name>alpha-D-mannose 1-phosphate</name>
        <dbReference type="ChEBI" id="CHEBI:58409"/>
    </ligand>
</feature>
<evidence type="ECO:0000256" key="5">
    <source>
        <dbReference type="ARBA" id="ARBA00012730"/>
    </source>
</evidence>
<evidence type="ECO:0000256" key="13">
    <source>
        <dbReference type="RuleBase" id="RU361118"/>
    </source>
</evidence>
<comment type="subcellular location">
    <subcellularLocation>
        <location evidence="1 13">Cytoplasm</location>
    </subcellularLocation>
</comment>
<protein>
    <recommendedName>
        <fullName evidence="5 13">Phosphomannomutase</fullName>
        <ecNumber evidence="5 13">5.4.2.8</ecNumber>
    </recommendedName>
</protein>
<dbReference type="SFLD" id="SFLDG01143">
    <property type="entry name" value="C2.B.3:_Phosphomannomutase_Lik"/>
    <property type="match status" value="1"/>
</dbReference>
<dbReference type="EMBL" id="CH991545">
    <property type="protein sequence ID" value="EDQ91618.1"/>
    <property type="molecule type" value="Genomic_DNA"/>
</dbReference>
<dbReference type="SFLD" id="SFLDF00445">
    <property type="entry name" value="alpha-phosphomannomutase"/>
    <property type="match status" value="1"/>
</dbReference>
<dbReference type="InterPro" id="IPR006379">
    <property type="entry name" value="HAD-SF_hydro_IIB"/>
</dbReference>
<feature type="active site" description="Nucleophile" evidence="10">
    <location>
        <position position="19"/>
    </location>
</feature>
<dbReference type="KEGG" id="mbr:MONBRDRAFT_20131"/>
<dbReference type="GO" id="GO:0046872">
    <property type="term" value="F:metal ion binding"/>
    <property type="evidence" value="ECO:0007669"/>
    <property type="project" value="UniProtKB-KW"/>
</dbReference>
<dbReference type="GO" id="GO:0005829">
    <property type="term" value="C:cytosol"/>
    <property type="evidence" value="ECO:0000318"/>
    <property type="project" value="GO_Central"/>
</dbReference>
<evidence type="ECO:0000256" key="9">
    <source>
        <dbReference type="ARBA" id="ARBA00023235"/>
    </source>
</evidence>
<feature type="active site" description="Nucleophile" evidence="10">
    <location>
        <position position="17"/>
    </location>
</feature>
<feature type="binding site" evidence="11">
    <location>
        <position position="128"/>
    </location>
    <ligand>
        <name>alpha-D-mannose 1-phosphate</name>
        <dbReference type="ChEBI" id="CHEBI:58409"/>
    </ligand>
</feature>
<dbReference type="OMA" id="ISHRVYT"/>
<feature type="binding site" evidence="12">
    <location>
        <position position="227"/>
    </location>
    <ligand>
        <name>Mg(2+)</name>
        <dbReference type="ChEBI" id="CHEBI:18420"/>
        <label>1</label>
    </ligand>
</feature>
<dbReference type="eggNOG" id="KOG3189">
    <property type="taxonomic scope" value="Eukaryota"/>
</dbReference>
<dbReference type="InterPro" id="IPR005002">
    <property type="entry name" value="PMM"/>
</dbReference>
<evidence type="ECO:0000256" key="12">
    <source>
        <dbReference type="PIRSR" id="PIRSR605002-3"/>
    </source>
</evidence>
<dbReference type="SFLD" id="SFLDS00003">
    <property type="entry name" value="Haloacid_Dehalogenase"/>
    <property type="match status" value="1"/>
</dbReference>
<keyword evidence="6 13" id="KW-0963">Cytoplasm</keyword>
<reference evidence="14 15" key="1">
    <citation type="journal article" date="2008" name="Nature">
        <title>The genome of the choanoflagellate Monosiga brevicollis and the origin of metazoans.</title>
        <authorList>
            <consortium name="JGI Sequencing"/>
            <person name="King N."/>
            <person name="Westbrook M.J."/>
            <person name="Young S.L."/>
            <person name="Kuo A."/>
            <person name="Abedin M."/>
            <person name="Chapman J."/>
            <person name="Fairclough S."/>
            <person name="Hellsten U."/>
            <person name="Isogai Y."/>
            <person name="Letunic I."/>
            <person name="Marr M."/>
            <person name="Pincus D."/>
            <person name="Putnam N."/>
            <person name="Rokas A."/>
            <person name="Wright K.J."/>
            <person name="Zuzow R."/>
            <person name="Dirks W."/>
            <person name="Good M."/>
            <person name="Goodstein D."/>
            <person name="Lemons D."/>
            <person name="Li W."/>
            <person name="Lyons J.B."/>
            <person name="Morris A."/>
            <person name="Nichols S."/>
            <person name="Richter D.J."/>
            <person name="Salamov A."/>
            <person name="Bork P."/>
            <person name="Lim W.A."/>
            <person name="Manning G."/>
            <person name="Miller W.T."/>
            <person name="McGinnis W."/>
            <person name="Shapiro H."/>
            <person name="Tjian R."/>
            <person name="Grigoriev I.V."/>
            <person name="Rokhsar D."/>
        </authorList>
    </citation>
    <scope>NUCLEOTIDE SEQUENCE [LARGE SCALE GENOMIC DNA]</scope>
    <source>
        <strain evidence="15">MX1 / ATCC 50154</strain>
    </source>
</reference>
<dbReference type="RefSeq" id="XP_001744040.1">
    <property type="nucleotide sequence ID" value="XM_001743988.1"/>
</dbReference>
<dbReference type="NCBIfam" id="TIGR01484">
    <property type="entry name" value="HAD-SF-IIB"/>
    <property type="match status" value="1"/>
</dbReference>
<dbReference type="Gene3D" id="3.40.50.1000">
    <property type="entry name" value="HAD superfamily/HAD-like"/>
    <property type="match status" value="1"/>
</dbReference>
<evidence type="ECO:0000256" key="10">
    <source>
        <dbReference type="PIRSR" id="PIRSR605002-1"/>
    </source>
</evidence>
<feature type="binding site" evidence="12">
    <location>
        <position position="19"/>
    </location>
    <ligand>
        <name>Mg(2+)</name>
        <dbReference type="ChEBI" id="CHEBI:18420"/>
        <label>1</label>
    </ligand>
</feature>
<dbReference type="InterPro" id="IPR036412">
    <property type="entry name" value="HAD-like_sf"/>
</dbReference>
<feature type="binding site" evidence="11">
    <location>
        <position position="26"/>
    </location>
    <ligand>
        <name>alpha-D-mannose 1-phosphate</name>
        <dbReference type="ChEBI" id="CHEBI:58409"/>
    </ligand>
</feature>
<dbReference type="Pfam" id="PF03332">
    <property type="entry name" value="PMM"/>
    <property type="match status" value="1"/>
</dbReference>
<dbReference type="PANTHER" id="PTHR10466">
    <property type="entry name" value="PHOSPHOMANNOMUTASE"/>
    <property type="match status" value="1"/>
</dbReference>
<dbReference type="CDD" id="cd02585">
    <property type="entry name" value="HAD_PMM"/>
    <property type="match status" value="1"/>
</dbReference>
<evidence type="ECO:0000256" key="11">
    <source>
        <dbReference type="PIRSR" id="PIRSR605002-2"/>
    </source>
</evidence>
<dbReference type="GO" id="GO:0009298">
    <property type="term" value="P:GDP-mannose biosynthetic process"/>
    <property type="evidence" value="ECO:0007669"/>
    <property type="project" value="UniProtKB-UniPathway"/>
</dbReference>
<gene>
    <name evidence="14" type="ORF">MONBRDRAFT_20131</name>
</gene>
<sequence length="257" mass="29244">MSEFANREFGDTLCLFDVDGTMTVARAEITEEMQEFMARVRAKVAIGLVGGSDLVKIEEQMKNTARTAYDFTFAENGLTAYKGAQELETQSFLGFLGEQKMQKLVNFCLKHIASLEIPQKRGTFVEFRNGMINVSPIGRNCSRAERNAFEAYDKEHGIRKEFVGLLEKEFAGWGLKFSIGGQISFDVFPEGWDKTYCLRHVKNHANFKRILFFGDKTFEGGNDYEIYNSEETEGHAVTSWEDTREQLSKLFDVPIKA</sequence>
<accession>A9UU74</accession>
<comment type="pathway">
    <text evidence="2 13">Nucleotide-sugar biosynthesis; GDP-alpha-D-mannose biosynthesis; alpha-D-mannose 1-phosphate from D-fructose 6-phosphate: step 2/2.</text>
</comment>
<feature type="binding site" evidence="12">
    <location>
        <position position="232"/>
    </location>
    <ligand>
        <name>Mg(2+)</name>
        <dbReference type="ChEBI" id="CHEBI:18420"/>
        <label>2</label>
    </ligand>
</feature>
<comment type="subunit">
    <text evidence="4 13">Homodimer.</text>
</comment>
<comment type="function">
    <text evidence="13">Involved in the synthesis of the GDP-mannose and dolichol-phosphate-mannose required for a number of critical mannosyl transfer reactions.</text>
</comment>
<comment type="cofactor">
    <cofactor evidence="12">
        <name>Mg(2+)</name>
        <dbReference type="ChEBI" id="CHEBI:18420"/>
    </cofactor>
</comment>
<feature type="binding site" evidence="12">
    <location>
        <position position="17"/>
    </location>
    <ligand>
        <name>Mg(2+)</name>
        <dbReference type="ChEBI" id="CHEBI:18420"/>
        <label>1</label>
    </ligand>
</feature>
<feature type="binding site" evidence="11">
    <location>
        <position position="184"/>
    </location>
    <ligand>
        <name>alpha-D-mannose 1-phosphate</name>
        <dbReference type="ChEBI" id="CHEBI:58409"/>
    </ligand>
</feature>
<dbReference type="PANTHER" id="PTHR10466:SF0">
    <property type="entry name" value="PHOSPHOMANNOMUTASE"/>
    <property type="match status" value="1"/>
</dbReference>
<evidence type="ECO:0000313" key="14">
    <source>
        <dbReference type="EMBL" id="EDQ91618.1"/>
    </source>
</evidence>
<keyword evidence="9 13" id="KW-0413">Isomerase</keyword>
<keyword evidence="7 12" id="KW-0479">Metal-binding</keyword>
<evidence type="ECO:0000256" key="1">
    <source>
        <dbReference type="ARBA" id="ARBA00004496"/>
    </source>
</evidence>
<dbReference type="Gene3D" id="3.30.1240.20">
    <property type="match status" value="1"/>
</dbReference>
<dbReference type="FunCoup" id="A9UU74">
    <property type="interactions" value="1282"/>
</dbReference>
<dbReference type="EC" id="5.4.2.8" evidence="5 13"/>
<feature type="binding site" evidence="11">
    <location>
        <position position="139"/>
    </location>
    <ligand>
        <name>alpha-D-mannose 1-phosphate</name>
        <dbReference type="ChEBI" id="CHEBI:58409"/>
    </ligand>
</feature>
<evidence type="ECO:0000256" key="6">
    <source>
        <dbReference type="ARBA" id="ARBA00022490"/>
    </source>
</evidence>
<dbReference type="InterPro" id="IPR043169">
    <property type="entry name" value="PMM_cap"/>
</dbReference>
<dbReference type="STRING" id="81824.A9UU74"/>
<dbReference type="GO" id="GO:0006013">
    <property type="term" value="P:mannose metabolic process"/>
    <property type="evidence" value="ECO:0000318"/>
    <property type="project" value="GO_Central"/>
</dbReference>
<dbReference type="GO" id="GO:0006487">
    <property type="term" value="P:protein N-linked glycosylation"/>
    <property type="evidence" value="ECO:0000318"/>
    <property type="project" value="GO_Central"/>
</dbReference>
<evidence type="ECO:0000256" key="4">
    <source>
        <dbReference type="ARBA" id="ARBA00011738"/>
    </source>
</evidence>
<name>A9UU74_MONBE</name>
<comment type="similarity">
    <text evidence="3 13">Belongs to the eukaryotic PMM family.</text>
</comment>
<proteinExistence type="inferred from homology"/>
<feature type="binding site" evidence="12">
    <location>
        <position position="215"/>
    </location>
    <ligand>
        <name>Mg(2+)</name>
        <dbReference type="ChEBI" id="CHEBI:18420"/>
        <label>1</label>
    </ligand>
</feature>
<evidence type="ECO:0000256" key="2">
    <source>
        <dbReference type="ARBA" id="ARBA00004699"/>
    </source>
</evidence>
<evidence type="ECO:0000256" key="7">
    <source>
        <dbReference type="ARBA" id="ARBA00022723"/>
    </source>
</evidence>
<keyword evidence="8 12" id="KW-0460">Magnesium</keyword>
<dbReference type="InterPro" id="IPR023214">
    <property type="entry name" value="HAD_sf"/>
</dbReference>
<evidence type="ECO:0000256" key="3">
    <source>
        <dbReference type="ARBA" id="ARBA00009736"/>
    </source>
</evidence>
<dbReference type="SFLD" id="SFLDG01140">
    <property type="entry name" value="C2.B:_Phosphomannomutase_and_P"/>
    <property type="match status" value="1"/>
</dbReference>
<dbReference type="Proteomes" id="UP000001357">
    <property type="component" value="Unassembled WGS sequence"/>
</dbReference>
<dbReference type="SUPFAM" id="SSF56784">
    <property type="entry name" value="HAD-like"/>
    <property type="match status" value="1"/>
</dbReference>
<dbReference type="GO" id="GO:0004615">
    <property type="term" value="F:phosphomannomutase activity"/>
    <property type="evidence" value="ECO:0000318"/>
    <property type="project" value="GO_Central"/>
</dbReference>
<dbReference type="InParanoid" id="A9UU74"/>
<evidence type="ECO:0000313" key="15">
    <source>
        <dbReference type="Proteomes" id="UP000001357"/>
    </source>
</evidence>
<organism evidence="14 15">
    <name type="scientific">Monosiga brevicollis</name>
    <name type="common">Choanoflagellate</name>
    <dbReference type="NCBI Taxonomy" id="81824"/>
    <lineage>
        <taxon>Eukaryota</taxon>
        <taxon>Choanoflagellata</taxon>
        <taxon>Craspedida</taxon>
        <taxon>Salpingoecidae</taxon>
        <taxon>Monosiga</taxon>
    </lineage>
</organism>